<dbReference type="Proteomes" id="UP000183656">
    <property type="component" value="Unassembled WGS sequence"/>
</dbReference>
<gene>
    <name evidence="1" type="ORF">SAMN04489707_102369</name>
</gene>
<dbReference type="RefSeq" id="WP_054256451.1">
    <property type="nucleotide sequence ID" value="NZ_CYIG01000018.1"/>
</dbReference>
<dbReference type="EMBL" id="FPBX01000023">
    <property type="protein sequence ID" value="SFU81865.1"/>
    <property type="molecule type" value="Genomic_DNA"/>
</dbReference>
<dbReference type="AlphaFoldDB" id="A0A1I7J9K1"/>
<proteinExistence type="predicted"/>
<name>A0A1I7J9K1_9BURK</name>
<sequence>MRPAGDVRKALLRACESLAARAAAGRGPTLREMAAEACVGLDAARSTVRDMHRYGVLALVHERPVPYRNRPVAEYVPAAMAAQASAANDAGMAQLLRAWG</sequence>
<evidence type="ECO:0000313" key="1">
    <source>
        <dbReference type="EMBL" id="SFU81865.1"/>
    </source>
</evidence>
<evidence type="ECO:0000313" key="2">
    <source>
        <dbReference type="Proteomes" id="UP000183656"/>
    </source>
</evidence>
<protein>
    <recommendedName>
        <fullName evidence="3">Helix-turn-helix domain-containing protein</fullName>
    </recommendedName>
</protein>
<keyword evidence="2" id="KW-1185">Reference proteome</keyword>
<evidence type="ECO:0008006" key="3">
    <source>
        <dbReference type="Google" id="ProtNLM"/>
    </source>
</evidence>
<dbReference type="OrthoDB" id="8913588at2"/>
<dbReference type="STRING" id="343013.SAMN04489707_102369"/>
<reference evidence="1 2" key="1">
    <citation type="submission" date="2016-10" db="EMBL/GenBank/DDBJ databases">
        <authorList>
            <person name="de Groot N.N."/>
        </authorList>
    </citation>
    <scope>NUCLEOTIDE SEQUENCE [LARGE SCALE GENOMIC DNA]</scope>
    <source>
        <strain evidence="1 2">R-24608</strain>
    </source>
</reference>
<organism evidence="1 2">
    <name type="scientific">Paenacidovorax caeni</name>
    <dbReference type="NCBI Taxonomy" id="343013"/>
    <lineage>
        <taxon>Bacteria</taxon>
        <taxon>Pseudomonadati</taxon>
        <taxon>Pseudomonadota</taxon>
        <taxon>Betaproteobacteria</taxon>
        <taxon>Burkholderiales</taxon>
        <taxon>Comamonadaceae</taxon>
        <taxon>Paenacidovorax</taxon>
    </lineage>
</organism>
<accession>A0A1I7J9K1</accession>